<feature type="compositionally biased region" description="Basic and acidic residues" evidence="6">
    <location>
        <begin position="188"/>
        <end position="204"/>
    </location>
</feature>
<dbReference type="GeneID" id="110767084"/>
<protein>
    <submittedName>
        <fullName evidence="11">Uncharacterized protein LOC110767084</fullName>
    </submittedName>
</protein>
<evidence type="ECO:0000256" key="7">
    <source>
        <dbReference type="SAM" id="Phobius"/>
    </source>
</evidence>
<proteinExistence type="predicted"/>
<keyword evidence="10" id="KW-1185">Reference proteome</keyword>
<keyword evidence="4 7" id="KW-0472">Membrane</keyword>
<feature type="coiled-coil region" evidence="5">
    <location>
        <begin position="225"/>
        <end position="252"/>
    </location>
</feature>
<keyword evidence="2 7" id="KW-0812">Transmembrane</keyword>
<keyword evidence="3 7" id="KW-1133">Transmembrane helix</keyword>
<keyword evidence="5" id="KW-0175">Coiled coil</keyword>
<feature type="compositionally biased region" description="Basic and acidic residues" evidence="6">
    <location>
        <begin position="410"/>
        <end position="424"/>
    </location>
</feature>
<feature type="transmembrane region" description="Helical" evidence="7">
    <location>
        <begin position="301"/>
        <end position="326"/>
    </location>
</feature>
<feature type="transmembrane region" description="Helical" evidence="7">
    <location>
        <begin position="338"/>
        <end position="359"/>
    </location>
</feature>
<name>A0A6P5TGM1_PRUAV</name>
<dbReference type="Pfam" id="PF13664">
    <property type="entry name" value="DUF4149"/>
    <property type="match status" value="1"/>
</dbReference>
<evidence type="ECO:0000313" key="10">
    <source>
        <dbReference type="Proteomes" id="UP000515124"/>
    </source>
</evidence>
<evidence type="ECO:0000256" key="5">
    <source>
        <dbReference type="SAM" id="Coils"/>
    </source>
</evidence>
<dbReference type="Proteomes" id="UP000515124">
    <property type="component" value="Unplaced"/>
</dbReference>
<evidence type="ECO:0000259" key="9">
    <source>
        <dbReference type="Pfam" id="PF13664"/>
    </source>
</evidence>
<evidence type="ECO:0000256" key="2">
    <source>
        <dbReference type="ARBA" id="ARBA00022692"/>
    </source>
</evidence>
<comment type="subcellular location">
    <subcellularLocation>
        <location evidence="1">Membrane</location>
    </subcellularLocation>
</comment>
<evidence type="ECO:0000256" key="8">
    <source>
        <dbReference type="SAM" id="SignalP"/>
    </source>
</evidence>
<evidence type="ECO:0000313" key="11">
    <source>
        <dbReference type="RefSeq" id="XP_021826210.1"/>
    </source>
</evidence>
<keyword evidence="8" id="KW-0732">Signal</keyword>
<feature type="transmembrane region" description="Helical" evidence="7">
    <location>
        <begin position="467"/>
        <end position="487"/>
    </location>
</feature>
<feature type="chain" id="PRO_5028303985" evidence="8">
    <location>
        <begin position="18"/>
        <end position="492"/>
    </location>
</feature>
<dbReference type="RefSeq" id="XP_021826210.1">
    <property type="nucleotide sequence ID" value="XM_021970518.1"/>
</dbReference>
<dbReference type="GO" id="GO:0016020">
    <property type="term" value="C:membrane"/>
    <property type="evidence" value="ECO:0007669"/>
    <property type="project" value="UniProtKB-SubCell"/>
</dbReference>
<dbReference type="PANTHER" id="PTHR47652:SF3">
    <property type="entry name" value="MITOCHONDRIAL IMPORT INNER MEMBRANE TRANSLOCASE SUBUNIT TIM44"/>
    <property type="match status" value="1"/>
</dbReference>
<sequence>MMNFLAVFLVVSSLASAGMWSPSPQNDNQNQQKKQGDHQREVIVKHGHRVVVVEYDEHGHPITKVSISPEQDRHSSISDNDVSSPSMVSRAFDKAMDNMKEAASALPNLGQGISNGEGRHSPKELICDAYGKCKHKIARDLEMKKKIVKGTVHGAKEAAHKVGEAVESAYEKTGEAVGNVYENAKETVSDKAHEVEETAKDSVGKAKRAAKTAREMGETLAGDIKSNASNLCEDLASKAQEAKETAEHAAEKVKTGAEELKSGTQNRFHQLGHKGREIWYGTLRSTGLSDALDALMSVANLFGLATAYGTCMWITFVSSHVLLGNLTPQQFGMVQSKIYRVYFRAMASSVGMALLGHLWRLGGKAADMLQLQNFNLMAALFMIFANMLYLEPRSTKVMFERMKMEKEEGRERVNVSTRVSREAEQQPITTEVEPTTTVASQVTERRAQADTDRLNEMRERLKKLNSYSSLLNIMSLMSLSWHLVYLAQRLHG</sequence>
<dbReference type="Gene3D" id="1.10.287.700">
    <property type="entry name" value="Helix hairpin bin"/>
    <property type="match status" value="1"/>
</dbReference>
<evidence type="ECO:0000256" key="4">
    <source>
        <dbReference type="ARBA" id="ARBA00023136"/>
    </source>
</evidence>
<feature type="region of interest" description="Disordered" evidence="6">
    <location>
        <begin position="20"/>
        <end position="39"/>
    </location>
</feature>
<dbReference type="InterPro" id="IPR025423">
    <property type="entry name" value="TMEM205-like"/>
</dbReference>
<dbReference type="KEGG" id="pavi:110767084"/>
<feature type="compositionally biased region" description="Low complexity" evidence="6">
    <location>
        <begin position="425"/>
        <end position="434"/>
    </location>
</feature>
<feature type="transmembrane region" description="Helical" evidence="7">
    <location>
        <begin position="371"/>
        <end position="390"/>
    </location>
</feature>
<feature type="signal peptide" evidence="8">
    <location>
        <begin position="1"/>
        <end position="17"/>
    </location>
</feature>
<dbReference type="PANTHER" id="PTHR47652">
    <property type="entry name" value="MITOCHONDRIAL IMPORT INNER MEMBRANE TRANSLOCASE SUBUNIT TIM44"/>
    <property type="match status" value="1"/>
</dbReference>
<reference evidence="11" key="1">
    <citation type="submission" date="2025-08" db="UniProtKB">
        <authorList>
            <consortium name="RefSeq"/>
        </authorList>
    </citation>
    <scope>IDENTIFICATION</scope>
</reference>
<organism evidence="10 11">
    <name type="scientific">Prunus avium</name>
    <name type="common">Cherry</name>
    <name type="synonym">Cerasus avium</name>
    <dbReference type="NCBI Taxonomy" id="42229"/>
    <lineage>
        <taxon>Eukaryota</taxon>
        <taxon>Viridiplantae</taxon>
        <taxon>Streptophyta</taxon>
        <taxon>Embryophyta</taxon>
        <taxon>Tracheophyta</taxon>
        <taxon>Spermatophyta</taxon>
        <taxon>Magnoliopsida</taxon>
        <taxon>eudicotyledons</taxon>
        <taxon>Gunneridae</taxon>
        <taxon>Pentapetalae</taxon>
        <taxon>rosids</taxon>
        <taxon>fabids</taxon>
        <taxon>Rosales</taxon>
        <taxon>Rosaceae</taxon>
        <taxon>Amygdaloideae</taxon>
        <taxon>Amygdaleae</taxon>
        <taxon>Prunus</taxon>
    </lineage>
</organism>
<evidence type="ECO:0000256" key="3">
    <source>
        <dbReference type="ARBA" id="ARBA00022989"/>
    </source>
</evidence>
<gene>
    <name evidence="11" type="primary">LOC110767084</name>
</gene>
<feature type="region of interest" description="Disordered" evidence="6">
    <location>
        <begin position="410"/>
        <end position="434"/>
    </location>
</feature>
<feature type="domain" description="TMEM205-like" evidence="9">
    <location>
        <begin position="303"/>
        <end position="402"/>
    </location>
</feature>
<dbReference type="AlphaFoldDB" id="A0A6P5TGM1"/>
<accession>A0A6P5TGM1</accession>
<evidence type="ECO:0000256" key="6">
    <source>
        <dbReference type="SAM" id="MobiDB-lite"/>
    </source>
</evidence>
<feature type="region of interest" description="Disordered" evidence="6">
    <location>
        <begin position="188"/>
        <end position="207"/>
    </location>
</feature>
<evidence type="ECO:0000256" key="1">
    <source>
        <dbReference type="ARBA" id="ARBA00004370"/>
    </source>
</evidence>